<accession>A0A2N0Z1K2</accession>
<dbReference type="AlphaFoldDB" id="A0A2N0Z1K2"/>
<organism evidence="1 2">
    <name type="scientific">Niallia nealsonii</name>
    <dbReference type="NCBI Taxonomy" id="115979"/>
    <lineage>
        <taxon>Bacteria</taxon>
        <taxon>Bacillati</taxon>
        <taxon>Bacillota</taxon>
        <taxon>Bacilli</taxon>
        <taxon>Bacillales</taxon>
        <taxon>Bacillaceae</taxon>
        <taxon>Niallia</taxon>
    </lineage>
</organism>
<evidence type="ECO:0000313" key="2">
    <source>
        <dbReference type="Proteomes" id="UP000233375"/>
    </source>
</evidence>
<comment type="caution">
    <text evidence="1">The sequence shown here is derived from an EMBL/GenBank/DDBJ whole genome shotgun (WGS) entry which is preliminary data.</text>
</comment>
<reference evidence="1 2" key="1">
    <citation type="journal article" date="2003" name="Int. J. Syst. Evol. Microbiol.">
        <title>Bacillus nealsonii sp. nov., isolated from a spacecraft-assembly facility, whose spores are gamma-radiation resistant.</title>
        <authorList>
            <person name="Venkateswaran K."/>
            <person name="Kempf M."/>
            <person name="Chen F."/>
            <person name="Satomi M."/>
            <person name="Nicholson W."/>
            <person name="Kern R."/>
        </authorList>
    </citation>
    <scope>NUCLEOTIDE SEQUENCE [LARGE SCALE GENOMIC DNA]</scope>
    <source>
        <strain evidence="1 2">FO-92</strain>
    </source>
</reference>
<name>A0A2N0Z1K2_9BACI</name>
<evidence type="ECO:0000313" key="1">
    <source>
        <dbReference type="EMBL" id="PKG23377.1"/>
    </source>
</evidence>
<dbReference type="OrthoDB" id="2454846at2"/>
<proteinExistence type="predicted"/>
<keyword evidence="2" id="KW-1185">Reference proteome</keyword>
<sequence>MLAKIKKVKFEPDAVNDKPHYKVLLECSKGNHLFIHFDYTPTRKKFIPLLFEFRGENKGARLDWYTKRVENMTVDHFLETIAEKVNKKYNYKLN</sequence>
<dbReference type="EMBL" id="PISE01000025">
    <property type="protein sequence ID" value="PKG23377.1"/>
    <property type="molecule type" value="Genomic_DNA"/>
</dbReference>
<dbReference type="RefSeq" id="WP_101177483.1">
    <property type="nucleotide sequence ID" value="NZ_PISE01000025.1"/>
</dbReference>
<protein>
    <submittedName>
        <fullName evidence="1">Uncharacterized protein</fullName>
    </submittedName>
</protein>
<dbReference type="Proteomes" id="UP000233375">
    <property type="component" value="Unassembled WGS sequence"/>
</dbReference>
<gene>
    <name evidence="1" type="ORF">CWS01_12225</name>
</gene>